<dbReference type="AlphaFoldDB" id="A0A2I0K3J8"/>
<reference evidence="1 2" key="1">
    <citation type="submission" date="2017-11" db="EMBL/GenBank/DDBJ databases">
        <title>De-novo sequencing of pomegranate (Punica granatum L.) genome.</title>
        <authorList>
            <person name="Akparov Z."/>
            <person name="Amiraslanov A."/>
            <person name="Hajiyeva S."/>
            <person name="Abbasov M."/>
            <person name="Kaur K."/>
            <person name="Hamwieh A."/>
            <person name="Solovyev V."/>
            <person name="Salamov A."/>
            <person name="Braich B."/>
            <person name="Kosarev P."/>
            <person name="Mahmoud A."/>
            <person name="Hajiyev E."/>
            <person name="Babayeva S."/>
            <person name="Izzatullayeva V."/>
            <person name="Mammadov A."/>
            <person name="Mammadov A."/>
            <person name="Sharifova S."/>
            <person name="Ojaghi J."/>
            <person name="Eynullazada K."/>
            <person name="Bayramov B."/>
            <person name="Abdulazimova A."/>
            <person name="Shahmuradov I."/>
        </authorList>
    </citation>
    <scope>NUCLEOTIDE SEQUENCE [LARGE SCALE GENOMIC DNA]</scope>
    <source>
        <strain evidence="2">cv. AG2017</strain>
        <tissue evidence="1">Leaf</tissue>
    </source>
</reference>
<proteinExistence type="predicted"/>
<organism evidence="1 2">
    <name type="scientific">Punica granatum</name>
    <name type="common">Pomegranate</name>
    <dbReference type="NCBI Taxonomy" id="22663"/>
    <lineage>
        <taxon>Eukaryota</taxon>
        <taxon>Viridiplantae</taxon>
        <taxon>Streptophyta</taxon>
        <taxon>Embryophyta</taxon>
        <taxon>Tracheophyta</taxon>
        <taxon>Spermatophyta</taxon>
        <taxon>Magnoliopsida</taxon>
        <taxon>eudicotyledons</taxon>
        <taxon>Gunneridae</taxon>
        <taxon>Pentapetalae</taxon>
        <taxon>rosids</taxon>
        <taxon>malvids</taxon>
        <taxon>Myrtales</taxon>
        <taxon>Lythraceae</taxon>
        <taxon>Punica</taxon>
    </lineage>
</organism>
<gene>
    <name evidence="1" type="ORF">CRG98_016460</name>
</gene>
<sequence length="73" mass="7744">MLGCKGCTFGCARTSGALAGTRGRARARGALSWQARGRARGAQLAGVRARGSVRLRVTVHMRARSSPEMRKST</sequence>
<comment type="caution">
    <text evidence="1">The sequence shown here is derived from an EMBL/GenBank/DDBJ whole genome shotgun (WGS) entry which is preliminary data.</text>
</comment>
<name>A0A2I0K3J8_PUNGR</name>
<evidence type="ECO:0000313" key="1">
    <source>
        <dbReference type="EMBL" id="PKI63128.1"/>
    </source>
</evidence>
<protein>
    <submittedName>
        <fullName evidence="1">Uncharacterized protein</fullName>
    </submittedName>
</protein>
<dbReference type="EMBL" id="PGOL01000901">
    <property type="protein sequence ID" value="PKI63128.1"/>
    <property type="molecule type" value="Genomic_DNA"/>
</dbReference>
<keyword evidence="2" id="KW-1185">Reference proteome</keyword>
<evidence type="ECO:0000313" key="2">
    <source>
        <dbReference type="Proteomes" id="UP000233551"/>
    </source>
</evidence>
<dbReference type="Proteomes" id="UP000233551">
    <property type="component" value="Unassembled WGS sequence"/>
</dbReference>
<accession>A0A2I0K3J8</accession>